<dbReference type="InterPro" id="IPR052533">
    <property type="entry name" value="WalJ/YycJ-like"/>
</dbReference>
<reference evidence="2" key="1">
    <citation type="submission" date="2021-08" db="EMBL/GenBank/DDBJ databases">
        <title>Genome of a novel bacterium of the phylum Verrucomicrobia, Oleiharenicola sp. KSB-15.</title>
        <authorList>
            <person name="Chung J.-H."/>
            <person name="Ahn J.-H."/>
            <person name="Yoon Y."/>
            <person name="Kim D.-Y."/>
            <person name="An S.-H."/>
            <person name="Park I."/>
            <person name="Yeon J."/>
        </authorList>
    </citation>
    <scope>NUCLEOTIDE SEQUENCE</scope>
    <source>
        <strain evidence="2">KSB-15</strain>
    </source>
</reference>
<dbReference type="Proteomes" id="UP000825051">
    <property type="component" value="Chromosome"/>
</dbReference>
<dbReference type="RefSeq" id="WP_220161332.1">
    <property type="nucleotide sequence ID" value="NZ_CP080507.1"/>
</dbReference>
<dbReference type="AlphaFoldDB" id="A0A8F9TUX0"/>
<evidence type="ECO:0000313" key="2">
    <source>
        <dbReference type="EMBL" id="QYM78228.1"/>
    </source>
</evidence>
<organism evidence="2 3">
    <name type="scientific">Horticoccus luteus</name>
    <dbReference type="NCBI Taxonomy" id="2862869"/>
    <lineage>
        <taxon>Bacteria</taxon>
        <taxon>Pseudomonadati</taxon>
        <taxon>Verrucomicrobiota</taxon>
        <taxon>Opitutia</taxon>
        <taxon>Opitutales</taxon>
        <taxon>Opitutaceae</taxon>
        <taxon>Horticoccus</taxon>
    </lineage>
</organism>
<dbReference type="SMART" id="SM00849">
    <property type="entry name" value="Lactamase_B"/>
    <property type="match status" value="1"/>
</dbReference>
<proteinExistence type="predicted"/>
<name>A0A8F9TUX0_9BACT</name>
<keyword evidence="3" id="KW-1185">Reference proteome</keyword>
<accession>A0A8F9TUX0</accession>
<dbReference type="PANTHER" id="PTHR47619:SF1">
    <property type="entry name" value="EXODEOXYRIBONUCLEASE WALJ"/>
    <property type="match status" value="1"/>
</dbReference>
<dbReference type="SUPFAM" id="SSF56281">
    <property type="entry name" value="Metallo-hydrolase/oxidoreductase"/>
    <property type="match status" value="1"/>
</dbReference>
<sequence length="265" mass="29178">MATRFCILGSGSSGNAALLQTESTRVLVDAGFSARKLGQLLTAVGESLDRIDAVFLTHEHGDHSAGLDGLKKFPHLKIFANAATARVLQSGLEHRPDWQIFETGARFIFRDLEIETFAVPHDAQEPVGFRFTTGFEGDLFHPPRRLAFLTDLGHAPQNIHEAIRPCDVVVVESNHCADMLKADVHRPWSLKQRIGGRHGHLSNQATCELLSAVASPQWRQIFLTHVSRDCNSLPAIERAFAELRSRLPCPISVIDAGGGSAWMEF</sequence>
<dbReference type="Pfam" id="PF12706">
    <property type="entry name" value="Lactamase_B_2"/>
    <property type="match status" value="1"/>
</dbReference>
<evidence type="ECO:0000313" key="3">
    <source>
        <dbReference type="Proteomes" id="UP000825051"/>
    </source>
</evidence>
<gene>
    <name evidence="2" type="ORF">K0B96_13075</name>
</gene>
<protein>
    <submittedName>
        <fullName evidence="2">MBL fold metallo-hydrolase</fullName>
    </submittedName>
</protein>
<dbReference type="InterPro" id="IPR036866">
    <property type="entry name" value="RibonucZ/Hydroxyglut_hydro"/>
</dbReference>
<dbReference type="InterPro" id="IPR001279">
    <property type="entry name" value="Metallo-B-lactamas"/>
</dbReference>
<dbReference type="PANTHER" id="PTHR47619">
    <property type="entry name" value="METALLO-HYDROLASE YYCJ-RELATED"/>
    <property type="match status" value="1"/>
</dbReference>
<feature type="domain" description="Metallo-beta-lactamase" evidence="1">
    <location>
        <begin position="13"/>
        <end position="175"/>
    </location>
</feature>
<dbReference type="EMBL" id="CP080507">
    <property type="protein sequence ID" value="QYM78228.1"/>
    <property type="molecule type" value="Genomic_DNA"/>
</dbReference>
<evidence type="ECO:0000259" key="1">
    <source>
        <dbReference type="SMART" id="SM00849"/>
    </source>
</evidence>
<dbReference type="KEGG" id="ole:K0B96_13075"/>
<dbReference type="Gene3D" id="3.60.15.10">
    <property type="entry name" value="Ribonuclease Z/Hydroxyacylglutathione hydrolase-like"/>
    <property type="match status" value="1"/>
</dbReference>